<evidence type="ECO:0000313" key="2">
    <source>
        <dbReference type="Proteomes" id="UP000270661"/>
    </source>
</evidence>
<dbReference type="EMBL" id="RBOJ01000053">
    <property type="protein sequence ID" value="RMM51897.1"/>
    <property type="molecule type" value="Genomic_DNA"/>
</dbReference>
<organism evidence="1 2">
    <name type="scientific">Pseudomonas corrugata</name>
    <dbReference type="NCBI Taxonomy" id="47879"/>
    <lineage>
        <taxon>Bacteria</taxon>
        <taxon>Pseudomonadati</taxon>
        <taxon>Pseudomonadota</taxon>
        <taxon>Gammaproteobacteria</taxon>
        <taxon>Pseudomonadales</taxon>
        <taxon>Pseudomonadaceae</taxon>
        <taxon>Pseudomonas</taxon>
    </lineage>
</organism>
<name>A0A3M3EQL4_9PSED</name>
<dbReference type="InterPro" id="IPR031451">
    <property type="entry name" value="MqsR_toxin"/>
</dbReference>
<dbReference type="GO" id="GO:0044010">
    <property type="term" value="P:single-species biofilm formation"/>
    <property type="evidence" value="ECO:0007669"/>
    <property type="project" value="InterPro"/>
</dbReference>
<dbReference type="Pfam" id="PF15723">
    <property type="entry name" value="MqsR_toxin"/>
    <property type="match status" value="1"/>
</dbReference>
<protein>
    <recommendedName>
        <fullName evidence="3">Motility quorum-sensing regulator MqsR</fullName>
    </recommendedName>
</protein>
<dbReference type="InterPro" id="IPR038493">
    <property type="entry name" value="MqsR_sf"/>
</dbReference>
<dbReference type="STRING" id="47879.AXG94_09880"/>
<dbReference type="AlphaFoldDB" id="A0A3M3EQL4"/>
<keyword evidence="2" id="KW-1185">Reference proteome</keyword>
<dbReference type="GO" id="GO:0017148">
    <property type="term" value="P:negative regulation of translation"/>
    <property type="evidence" value="ECO:0007669"/>
    <property type="project" value="InterPro"/>
</dbReference>
<dbReference type="Gene3D" id="3.30.2310.40">
    <property type="match status" value="1"/>
</dbReference>
<reference evidence="1 2" key="1">
    <citation type="submission" date="2018-08" db="EMBL/GenBank/DDBJ databases">
        <title>Recombination of ecologically and evolutionarily significant loci maintains genetic cohesion in the Pseudomonas syringae species complex.</title>
        <authorList>
            <person name="Dillon M."/>
            <person name="Thakur S."/>
            <person name="Almeida R.N.D."/>
            <person name="Weir B.S."/>
            <person name="Guttman D.S."/>
        </authorList>
    </citation>
    <scope>NUCLEOTIDE SEQUENCE [LARGE SCALE GENOMIC DNA]</scope>
    <source>
        <strain evidence="1 2">NCPPB2445</strain>
    </source>
</reference>
<sequence>MQEVISGLQRKQFHKSMTTYNDHRLWHDVYHANTHGLEIYIKVTYRPSGGEPVISFKEKNA</sequence>
<dbReference type="Proteomes" id="UP000270661">
    <property type="component" value="Unassembled WGS sequence"/>
</dbReference>
<dbReference type="GO" id="GO:0009372">
    <property type="term" value="P:quorum sensing"/>
    <property type="evidence" value="ECO:0007669"/>
    <property type="project" value="InterPro"/>
</dbReference>
<proteinExistence type="predicted"/>
<gene>
    <name evidence="1" type="ORF">ALQ77_01437</name>
</gene>
<accession>A0A3M3EQL4</accession>
<evidence type="ECO:0008006" key="3">
    <source>
        <dbReference type="Google" id="ProtNLM"/>
    </source>
</evidence>
<comment type="caution">
    <text evidence="1">The sequence shown here is derived from an EMBL/GenBank/DDBJ whole genome shotgun (WGS) entry which is preliminary data.</text>
</comment>
<evidence type="ECO:0000313" key="1">
    <source>
        <dbReference type="EMBL" id="RMM51897.1"/>
    </source>
</evidence>